<dbReference type="InterPro" id="IPR003593">
    <property type="entry name" value="AAA+_ATPase"/>
</dbReference>
<dbReference type="EMBL" id="CP000390">
    <property type="protein sequence ID" value="ABG61880.1"/>
    <property type="molecule type" value="Genomic_DNA"/>
</dbReference>
<dbReference type="Pfam" id="PF00005">
    <property type="entry name" value="ABC_tran"/>
    <property type="match status" value="1"/>
</dbReference>
<feature type="domain" description="ABC transporter" evidence="4">
    <location>
        <begin position="6"/>
        <end position="254"/>
    </location>
</feature>
<reference evidence="5" key="1">
    <citation type="submission" date="2006-06" db="EMBL/GenBank/DDBJ databases">
        <title>Complete sequence of chromosome of Chelativorans sp. BNC1.</title>
        <authorList>
            <consortium name="US DOE Joint Genome Institute"/>
            <person name="Copeland A."/>
            <person name="Lucas S."/>
            <person name="Lapidus A."/>
            <person name="Barry K."/>
            <person name="Detter J.C."/>
            <person name="Glavina del Rio T."/>
            <person name="Hammon N."/>
            <person name="Israni S."/>
            <person name="Dalin E."/>
            <person name="Tice H."/>
            <person name="Pitluck S."/>
            <person name="Chertkov O."/>
            <person name="Brettin T."/>
            <person name="Bruce D."/>
            <person name="Han C."/>
            <person name="Tapia R."/>
            <person name="Gilna P."/>
            <person name="Schmutz J."/>
            <person name="Larimer F."/>
            <person name="Land M."/>
            <person name="Hauser L."/>
            <person name="Kyrpides N."/>
            <person name="Mikhailova N."/>
            <person name="Richardson P."/>
        </authorList>
    </citation>
    <scope>NUCLEOTIDE SEQUENCE</scope>
    <source>
        <strain evidence="5">BNC1</strain>
    </source>
</reference>
<dbReference type="KEGG" id="mes:Meso_0476"/>
<proteinExistence type="predicted"/>
<dbReference type="InterPro" id="IPR003439">
    <property type="entry name" value="ABC_transporter-like_ATP-bd"/>
</dbReference>
<dbReference type="PANTHER" id="PTHR45772:SF4">
    <property type="entry name" value="ABC TRANSPORTER ATP-BINDING PROTEIN"/>
    <property type="match status" value="1"/>
</dbReference>
<accession>Q11L45</accession>
<keyword evidence="3 5" id="KW-0067">ATP-binding</keyword>
<dbReference type="OrthoDB" id="9780942at2"/>
<dbReference type="PROSITE" id="PS50893">
    <property type="entry name" value="ABC_TRANSPORTER_2"/>
    <property type="match status" value="1"/>
</dbReference>
<dbReference type="eggNOG" id="COG0411">
    <property type="taxonomic scope" value="Bacteria"/>
</dbReference>
<dbReference type="CDD" id="cd03219">
    <property type="entry name" value="ABC_Mj1267_LivG_branched"/>
    <property type="match status" value="1"/>
</dbReference>
<gene>
    <name evidence="5" type="ordered locus">Meso_0476</name>
</gene>
<dbReference type="GO" id="GO:0005524">
    <property type="term" value="F:ATP binding"/>
    <property type="evidence" value="ECO:0007669"/>
    <property type="project" value="UniProtKB-KW"/>
</dbReference>
<name>Q11L45_CHESB</name>
<evidence type="ECO:0000256" key="1">
    <source>
        <dbReference type="ARBA" id="ARBA00022448"/>
    </source>
</evidence>
<dbReference type="HOGENOM" id="CLU_000604_1_2_5"/>
<organism evidence="5">
    <name type="scientific">Chelativorans sp. (strain BNC1)</name>
    <dbReference type="NCBI Taxonomy" id="266779"/>
    <lineage>
        <taxon>Bacteria</taxon>
        <taxon>Pseudomonadati</taxon>
        <taxon>Pseudomonadota</taxon>
        <taxon>Alphaproteobacteria</taxon>
        <taxon>Hyphomicrobiales</taxon>
        <taxon>Phyllobacteriaceae</taxon>
        <taxon>Chelativorans</taxon>
    </lineage>
</organism>
<dbReference type="AlphaFoldDB" id="Q11L45"/>
<evidence type="ECO:0000256" key="2">
    <source>
        <dbReference type="ARBA" id="ARBA00022741"/>
    </source>
</evidence>
<dbReference type="InterPro" id="IPR027417">
    <property type="entry name" value="P-loop_NTPase"/>
</dbReference>
<sequence length="258" mass="27972">MTDPVLNVSNLTVRFGGLVAVDSVSVALKAGKVHGLIGPNGAGKTTFFNAITGLVPQSDGRVQYLGKDITNLPAHRRADIGIRRSFQSVQLVQSLTVLENILIGLHSGSAGKGWRGIGALFGFEGPDRAEQEQVWDVAAFLGIEHTLFKSIAELTFAEQRFVEIARAIVSRPKVLMLDEPAAGLSEAEIEKLDRLLRRLALEWGMAILLVEHVLSLVLVVSDEITVLDNGRFVIHGLPDEVARDPRVKSAYLGEEVHA</sequence>
<evidence type="ECO:0000256" key="3">
    <source>
        <dbReference type="ARBA" id="ARBA00022840"/>
    </source>
</evidence>
<dbReference type="SUPFAM" id="SSF52540">
    <property type="entry name" value="P-loop containing nucleoside triphosphate hydrolases"/>
    <property type="match status" value="1"/>
</dbReference>
<dbReference type="InterPro" id="IPR051120">
    <property type="entry name" value="ABC_AA/LPS_Transport"/>
</dbReference>
<dbReference type="SMART" id="SM00382">
    <property type="entry name" value="AAA"/>
    <property type="match status" value="1"/>
</dbReference>
<keyword evidence="2" id="KW-0547">Nucleotide-binding</keyword>
<dbReference type="Gene3D" id="3.40.50.300">
    <property type="entry name" value="P-loop containing nucleotide triphosphate hydrolases"/>
    <property type="match status" value="1"/>
</dbReference>
<dbReference type="GO" id="GO:0005886">
    <property type="term" value="C:plasma membrane"/>
    <property type="evidence" value="ECO:0007669"/>
    <property type="project" value="TreeGrafter"/>
</dbReference>
<dbReference type="InterPro" id="IPR032823">
    <property type="entry name" value="BCA_ABC_TP_C"/>
</dbReference>
<dbReference type="Pfam" id="PF12399">
    <property type="entry name" value="BCA_ABC_TP_C"/>
    <property type="match status" value="1"/>
</dbReference>
<dbReference type="PANTHER" id="PTHR45772">
    <property type="entry name" value="CONSERVED COMPONENT OF ABC TRANSPORTER FOR NATURAL AMINO ACIDS-RELATED"/>
    <property type="match status" value="1"/>
</dbReference>
<evidence type="ECO:0000259" key="4">
    <source>
        <dbReference type="PROSITE" id="PS50893"/>
    </source>
</evidence>
<dbReference type="GO" id="GO:0016887">
    <property type="term" value="F:ATP hydrolysis activity"/>
    <property type="evidence" value="ECO:0007669"/>
    <property type="project" value="InterPro"/>
</dbReference>
<protein>
    <submittedName>
        <fullName evidence="5">Amino acid/amide ABC transporter ATP-binding protein 1, HAAT family</fullName>
    </submittedName>
</protein>
<dbReference type="STRING" id="266779.Meso_0476"/>
<keyword evidence="1" id="KW-0813">Transport</keyword>
<evidence type="ECO:0000313" key="5">
    <source>
        <dbReference type="EMBL" id="ABG61880.1"/>
    </source>
</evidence>